<organism evidence="4 7">
    <name type="scientific">Staphylococcus agnetis</name>
    <dbReference type="NCBI Taxonomy" id="985762"/>
    <lineage>
        <taxon>Bacteria</taxon>
        <taxon>Bacillati</taxon>
        <taxon>Bacillota</taxon>
        <taxon>Bacilli</taxon>
        <taxon>Bacillales</taxon>
        <taxon>Staphylococcaceae</taxon>
        <taxon>Staphylococcus</taxon>
    </lineage>
</organism>
<dbReference type="PANTHER" id="PTHR46401:SF2">
    <property type="entry name" value="GLYCOSYLTRANSFERASE WBBK-RELATED"/>
    <property type="match status" value="1"/>
</dbReference>
<name>A0A2T4MKX6_9STAP</name>
<dbReference type="GeneID" id="57691139"/>
<evidence type="ECO:0000313" key="5">
    <source>
        <dbReference type="EMBL" id="OTW30324.1"/>
    </source>
</evidence>
<evidence type="ECO:0000259" key="2">
    <source>
        <dbReference type="Pfam" id="PF00534"/>
    </source>
</evidence>
<dbReference type="InterPro" id="IPR028098">
    <property type="entry name" value="Glyco_trans_4-like_N"/>
</dbReference>
<dbReference type="Gene3D" id="3.40.50.2000">
    <property type="entry name" value="Glycogen Phosphorylase B"/>
    <property type="match status" value="2"/>
</dbReference>
<gene>
    <name evidence="5" type="ORF">B9M88_11025</name>
    <name evidence="4" type="ORF">GLV84_09045</name>
</gene>
<dbReference type="GO" id="GO:0009103">
    <property type="term" value="P:lipopolysaccharide biosynthetic process"/>
    <property type="evidence" value="ECO:0007669"/>
    <property type="project" value="TreeGrafter"/>
</dbReference>
<dbReference type="Proteomes" id="UP000646308">
    <property type="component" value="Unassembled WGS sequence"/>
</dbReference>
<evidence type="ECO:0000313" key="6">
    <source>
        <dbReference type="Proteomes" id="UP000195208"/>
    </source>
</evidence>
<reference evidence="5 6" key="1">
    <citation type="submission" date="2017-04" db="EMBL/GenBank/DDBJ databases">
        <title>Staphylococcus agnetis, a potential pathogen in the broiler production.</title>
        <authorList>
            <person name="Poulsen L."/>
        </authorList>
    </citation>
    <scope>NUCLEOTIDE SEQUENCE [LARGE SCALE GENOMIC DNA]</scope>
    <source>
        <strain evidence="5 6">723_310714_2_2_spleen</strain>
    </source>
</reference>
<comment type="caution">
    <text evidence="4">The sequence shown here is derived from an EMBL/GenBank/DDBJ whole genome shotgun (WGS) entry which is preliminary data.</text>
</comment>
<dbReference type="KEGG" id="sagq:EP23_01350"/>
<feature type="domain" description="Glycosyltransferase subfamily 4-like N-terminal" evidence="3">
    <location>
        <begin position="19"/>
        <end position="203"/>
    </location>
</feature>
<keyword evidence="6" id="KW-1185">Reference proteome</keyword>
<dbReference type="Proteomes" id="UP000195208">
    <property type="component" value="Unassembled WGS sequence"/>
</dbReference>
<dbReference type="GO" id="GO:0016757">
    <property type="term" value="F:glycosyltransferase activity"/>
    <property type="evidence" value="ECO:0007669"/>
    <property type="project" value="InterPro"/>
</dbReference>
<proteinExistence type="predicted"/>
<dbReference type="RefSeq" id="WP_060550776.1">
    <property type="nucleotide sequence ID" value="NZ_CP009623.1"/>
</dbReference>
<dbReference type="CDD" id="cd03794">
    <property type="entry name" value="GT4_WbuB-like"/>
    <property type="match status" value="1"/>
</dbReference>
<dbReference type="Pfam" id="PF13579">
    <property type="entry name" value="Glyco_trans_4_4"/>
    <property type="match status" value="1"/>
</dbReference>
<dbReference type="PANTHER" id="PTHR46401">
    <property type="entry name" value="GLYCOSYLTRANSFERASE WBBK-RELATED"/>
    <property type="match status" value="1"/>
</dbReference>
<dbReference type="Pfam" id="PF00534">
    <property type="entry name" value="Glycos_transf_1"/>
    <property type="match status" value="1"/>
</dbReference>
<evidence type="ECO:0000313" key="4">
    <source>
        <dbReference type="EMBL" id="NJI02971.1"/>
    </source>
</evidence>
<dbReference type="EMBL" id="NEFX01000022">
    <property type="protein sequence ID" value="OTW30324.1"/>
    <property type="molecule type" value="Genomic_DNA"/>
</dbReference>
<keyword evidence="1" id="KW-0808">Transferase</keyword>
<dbReference type="SUPFAM" id="SSF53756">
    <property type="entry name" value="UDP-Glycosyltransferase/glycogen phosphorylase"/>
    <property type="match status" value="1"/>
</dbReference>
<protein>
    <submittedName>
        <fullName evidence="4 5">Glycosyltransferase</fullName>
    </submittedName>
</protein>
<accession>A0A2T4MKX6</accession>
<dbReference type="EMBL" id="WMFL01000080">
    <property type="protein sequence ID" value="NJI02971.1"/>
    <property type="molecule type" value="Genomic_DNA"/>
</dbReference>
<dbReference type="InterPro" id="IPR001296">
    <property type="entry name" value="Glyco_trans_1"/>
</dbReference>
<dbReference type="AlphaFoldDB" id="A0A2T4MKX6"/>
<dbReference type="OrthoDB" id="9811902at2"/>
<evidence type="ECO:0000259" key="3">
    <source>
        <dbReference type="Pfam" id="PF13579"/>
    </source>
</evidence>
<reference evidence="4" key="2">
    <citation type="submission" date="2019-11" db="EMBL/GenBank/DDBJ databases">
        <title>Whole genome comparisons of Staphylococcus agnetis isolates from cattle and chickens.</title>
        <authorList>
            <person name="Rhoads D."/>
            <person name="Shwani A."/>
            <person name="Adkins P."/>
            <person name="Calcutt M."/>
            <person name="Middleton J."/>
        </authorList>
    </citation>
    <scope>NUCLEOTIDE SEQUENCE</scope>
    <source>
        <strain evidence="4">1387</strain>
    </source>
</reference>
<sequence>MKGKILLISQNFYPELGSAANRMKQLYKQFDKAGYEPLIVTTEPSYPNHALFEDDAYYDDSELNALEGYRIIRIRMHCQKQHSDLVHRLFYYIELMIKVRMYIGKLGDYANVYVSSPNIFLAWATLFFKRNKKAKYFLEIRDLWPDSFLCLKKIKVKFLLPLLKWLEKQMYQQADEIVVNNPYFQSYINAMLNENREMVYLPNAVSQTECLNPIKETMFSVVYTGNIGYAQNVDQLIDIARGLNQKGIHMTAIIYGVQADVFREAVKREHLSTIHLVPPMKRDACLKAISKHHVSLSILEPSDVFMNVMPGKIVDSICSGTPVVSNVGGYTGELINSQQLGFAKAGASTTEIIDYIEQIKMNPELLDYIISQTKNLRDKQFIWENNFPRLTGKLRGV</sequence>
<evidence type="ECO:0000313" key="7">
    <source>
        <dbReference type="Proteomes" id="UP000646308"/>
    </source>
</evidence>
<evidence type="ECO:0000256" key="1">
    <source>
        <dbReference type="ARBA" id="ARBA00022679"/>
    </source>
</evidence>
<feature type="domain" description="Glycosyl transferase family 1" evidence="2">
    <location>
        <begin position="214"/>
        <end position="375"/>
    </location>
</feature>